<feature type="domain" description="Glycosyl transferase family 1" evidence="1">
    <location>
        <begin position="159"/>
        <end position="307"/>
    </location>
</feature>
<organism evidence="3">
    <name type="scientific">Halobacterium sp. NMX12-1</name>
    <dbReference type="NCBI Taxonomy" id="3166650"/>
    <lineage>
        <taxon>Archaea</taxon>
        <taxon>Methanobacteriati</taxon>
        <taxon>Methanobacteriota</taxon>
        <taxon>Stenosarchaea group</taxon>
        <taxon>Halobacteria</taxon>
        <taxon>Halobacteriales</taxon>
        <taxon>Halobacteriaceae</taxon>
        <taxon>Halobacterium</taxon>
    </lineage>
</organism>
<protein>
    <submittedName>
        <fullName evidence="3">Glycosyltransferase family 4 protein</fullName>
        <ecNumber evidence="3">2.4.-.-</ecNumber>
    </submittedName>
</protein>
<sequence length="335" mass="37446">MIRNLEEGLKQINHTVEHHIIERDTEIPLFHYLPKNPRYVITRPVDYAYLNFARREIEEAVESFGPDIIHATHLRLLPALEVANNRDIPSVLSVHAKELKYTRLATSAIEAASTIHAVSGFTAELVENLVPDTETNVIHPSIDVEYYHSVAQDATSTGDVLTLSRFVDRKNIRMLIDVWKSLPTSTKEGRMLKVVGDGPNRRKLEERAANHDDIEFLGFVNMEEKGRLLAESELFALVPLQDGYDVEGFGIVWIEAQAAGTPVIGSSYGGAPEAIGDAGVIVESPSNEDEVRAALQTMLDSNIQTYQQAARRRIKGFDILPIAKEHDRVYQSLLS</sequence>
<keyword evidence="3" id="KW-0328">Glycosyltransferase</keyword>
<dbReference type="AlphaFoldDB" id="A0AAU8CC05"/>
<dbReference type="PANTHER" id="PTHR45947:SF3">
    <property type="entry name" value="SULFOQUINOVOSYL TRANSFERASE SQD2"/>
    <property type="match status" value="1"/>
</dbReference>
<evidence type="ECO:0000259" key="2">
    <source>
        <dbReference type="Pfam" id="PF13439"/>
    </source>
</evidence>
<dbReference type="InterPro" id="IPR050194">
    <property type="entry name" value="Glycosyltransferase_grp1"/>
</dbReference>
<dbReference type="KEGG" id="hanx:ABSL23_11140"/>
<dbReference type="Gene3D" id="3.40.50.2000">
    <property type="entry name" value="Glycogen Phosphorylase B"/>
    <property type="match status" value="2"/>
</dbReference>
<keyword evidence="3" id="KW-0808">Transferase</keyword>
<evidence type="ECO:0000259" key="1">
    <source>
        <dbReference type="Pfam" id="PF00534"/>
    </source>
</evidence>
<dbReference type="Pfam" id="PF13439">
    <property type="entry name" value="Glyco_transf_4"/>
    <property type="match status" value="1"/>
</dbReference>
<dbReference type="EMBL" id="CP159204">
    <property type="protein sequence ID" value="XCF15789.1"/>
    <property type="molecule type" value="Genomic_DNA"/>
</dbReference>
<dbReference type="Pfam" id="PF00534">
    <property type="entry name" value="Glycos_transf_1"/>
    <property type="match status" value="1"/>
</dbReference>
<reference evidence="3" key="1">
    <citation type="submission" date="2024-06" db="EMBL/GenBank/DDBJ databases">
        <title>Genome Sequence of an extremely halophilic archaeon isolated from Permian era halite, Salado Formation, Carlsbad, New Mexico: Halobacterium sp. strain NMX12-1.</title>
        <authorList>
            <person name="Sotoa L."/>
            <person name="DasSarma P."/>
            <person name="Anton B.P."/>
            <person name="Vincze T."/>
            <person name="Verma I."/>
            <person name="Eralp B."/>
            <person name="Powers D.W."/>
            <person name="Dozier B.L."/>
            <person name="Roberts R.J."/>
            <person name="DasSarma S."/>
        </authorList>
    </citation>
    <scope>NUCLEOTIDE SEQUENCE</scope>
    <source>
        <strain evidence="3">NMX12-1</strain>
    </source>
</reference>
<gene>
    <name evidence="3" type="ORF">ABSL23_11140</name>
</gene>
<proteinExistence type="predicted"/>
<name>A0AAU8CC05_9EURY</name>
<evidence type="ECO:0000313" key="3">
    <source>
        <dbReference type="EMBL" id="XCF15789.1"/>
    </source>
</evidence>
<dbReference type="GeneID" id="91109710"/>
<dbReference type="PANTHER" id="PTHR45947">
    <property type="entry name" value="SULFOQUINOVOSYL TRANSFERASE SQD2"/>
    <property type="match status" value="1"/>
</dbReference>
<dbReference type="RefSeq" id="WP_353633801.1">
    <property type="nucleotide sequence ID" value="NZ_CP159204.1"/>
</dbReference>
<accession>A0AAU8CC05</accession>
<dbReference type="SUPFAM" id="SSF53756">
    <property type="entry name" value="UDP-Glycosyltransferase/glycogen phosphorylase"/>
    <property type="match status" value="1"/>
</dbReference>
<dbReference type="CDD" id="cd03801">
    <property type="entry name" value="GT4_PimA-like"/>
    <property type="match status" value="1"/>
</dbReference>
<dbReference type="GO" id="GO:0016757">
    <property type="term" value="F:glycosyltransferase activity"/>
    <property type="evidence" value="ECO:0007669"/>
    <property type="project" value="UniProtKB-KW"/>
</dbReference>
<dbReference type="InterPro" id="IPR028098">
    <property type="entry name" value="Glyco_trans_4-like_N"/>
</dbReference>
<dbReference type="InterPro" id="IPR001296">
    <property type="entry name" value="Glyco_trans_1"/>
</dbReference>
<dbReference type="EC" id="2.4.-.-" evidence="3"/>
<feature type="domain" description="Glycosyltransferase subfamily 4-like N-terminal" evidence="2">
    <location>
        <begin position="3"/>
        <end position="145"/>
    </location>
</feature>